<reference evidence="3" key="1">
    <citation type="submission" date="2020-07" db="EMBL/GenBank/DDBJ databases">
        <authorList>
            <person name="Nieuwenhuis M."/>
            <person name="Van De Peppel L.J.J."/>
        </authorList>
    </citation>
    <scope>NUCLEOTIDE SEQUENCE</scope>
    <source>
        <strain evidence="3">AP01</strain>
        <tissue evidence="3">Mycelium</tissue>
    </source>
</reference>
<feature type="compositionally biased region" description="Low complexity" evidence="1">
    <location>
        <begin position="990"/>
        <end position="1018"/>
    </location>
</feature>
<feature type="region of interest" description="Disordered" evidence="1">
    <location>
        <begin position="233"/>
        <end position="252"/>
    </location>
</feature>
<gene>
    <name evidence="3" type="ORF">DXG03_006795</name>
</gene>
<evidence type="ECO:0000259" key="2">
    <source>
        <dbReference type="SMART" id="SM00233"/>
    </source>
</evidence>
<feature type="region of interest" description="Disordered" evidence="1">
    <location>
        <begin position="1606"/>
        <end position="1633"/>
    </location>
</feature>
<feature type="region of interest" description="Disordered" evidence="1">
    <location>
        <begin position="2073"/>
        <end position="2095"/>
    </location>
</feature>
<accession>A0A9P7G8G9</accession>
<feature type="compositionally biased region" description="Low complexity" evidence="1">
    <location>
        <begin position="2047"/>
        <end position="2061"/>
    </location>
</feature>
<feature type="compositionally biased region" description="Polar residues" evidence="1">
    <location>
        <begin position="173"/>
        <end position="191"/>
    </location>
</feature>
<evidence type="ECO:0000313" key="3">
    <source>
        <dbReference type="EMBL" id="KAG5645171.1"/>
    </source>
</evidence>
<feature type="compositionally biased region" description="Polar residues" evidence="1">
    <location>
        <begin position="138"/>
        <end position="150"/>
    </location>
</feature>
<feature type="compositionally biased region" description="Polar residues" evidence="1">
    <location>
        <begin position="473"/>
        <end position="485"/>
    </location>
</feature>
<organism evidence="3 4">
    <name type="scientific">Asterophora parasitica</name>
    <dbReference type="NCBI Taxonomy" id="117018"/>
    <lineage>
        <taxon>Eukaryota</taxon>
        <taxon>Fungi</taxon>
        <taxon>Dikarya</taxon>
        <taxon>Basidiomycota</taxon>
        <taxon>Agaricomycotina</taxon>
        <taxon>Agaricomycetes</taxon>
        <taxon>Agaricomycetidae</taxon>
        <taxon>Agaricales</taxon>
        <taxon>Tricholomatineae</taxon>
        <taxon>Lyophyllaceae</taxon>
        <taxon>Asterophora</taxon>
    </lineage>
</organism>
<feature type="compositionally biased region" description="Low complexity" evidence="1">
    <location>
        <begin position="1782"/>
        <end position="1792"/>
    </location>
</feature>
<feature type="region of interest" description="Disordered" evidence="1">
    <location>
        <begin position="1146"/>
        <end position="1256"/>
    </location>
</feature>
<dbReference type="OrthoDB" id="2507336at2759"/>
<feature type="compositionally biased region" description="Low complexity" evidence="1">
    <location>
        <begin position="1207"/>
        <end position="1219"/>
    </location>
</feature>
<keyword evidence="4" id="KW-1185">Reference proteome</keyword>
<feature type="compositionally biased region" description="Low complexity" evidence="1">
    <location>
        <begin position="1814"/>
        <end position="1825"/>
    </location>
</feature>
<feature type="region of interest" description="Disordered" evidence="1">
    <location>
        <begin position="1283"/>
        <end position="1363"/>
    </location>
</feature>
<feature type="compositionally biased region" description="Acidic residues" evidence="1">
    <location>
        <begin position="75"/>
        <end position="100"/>
    </location>
</feature>
<feature type="compositionally biased region" description="Polar residues" evidence="1">
    <location>
        <begin position="2147"/>
        <end position="2158"/>
    </location>
</feature>
<feature type="compositionally biased region" description="Polar residues" evidence="1">
    <location>
        <begin position="17"/>
        <end position="36"/>
    </location>
</feature>
<name>A0A9P7G8G9_9AGAR</name>
<feature type="region of interest" description="Disordered" evidence="1">
    <location>
        <begin position="1"/>
        <end position="223"/>
    </location>
</feature>
<protein>
    <recommendedName>
        <fullName evidence="2">PH domain-containing protein</fullName>
    </recommendedName>
</protein>
<reference evidence="3" key="2">
    <citation type="submission" date="2021-10" db="EMBL/GenBank/DDBJ databases">
        <title>Phylogenomics reveals ancestral predisposition of the termite-cultivated fungus Termitomyces towards a domesticated lifestyle.</title>
        <authorList>
            <person name="Auxier B."/>
            <person name="Grum-Grzhimaylo A."/>
            <person name="Cardenas M.E."/>
            <person name="Lodge J.D."/>
            <person name="Laessoe T."/>
            <person name="Pedersen O."/>
            <person name="Smith M.E."/>
            <person name="Kuyper T.W."/>
            <person name="Franco-Molano E.A."/>
            <person name="Baroni T.J."/>
            <person name="Aanen D.K."/>
        </authorList>
    </citation>
    <scope>NUCLEOTIDE SEQUENCE</scope>
    <source>
        <strain evidence="3">AP01</strain>
        <tissue evidence="3">Mycelium</tissue>
    </source>
</reference>
<feature type="region of interest" description="Disordered" evidence="1">
    <location>
        <begin position="1978"/>
        <end position="2061"/>
    </location>
</feature>
<feature type="compositionally biased region" description="Low complexity" evidence="1">
    <location>
        <begin position="393"/>
        <end position="406"/>
    </location>
</feature>
<feature type="compositionally biased region" description="Polar residues" evidence="1">
    <location>
        <begin position="202"/>
        <end position="212"/>
    </location>
</feature>
<feature type="region of interest" description="Disordered" evidence="1">
    <location>
        <begin position="892"/>
        <end position="1061"/>
    </location>
</feature>
<feature type="compositionally biased region" description="Low complexity" evidence="1">
    <location>
        <begin position="63"/>
        <end position="74"/>
    </location>
</feature>
<feature type="region of interest" description="Disordered" evidence="1">
    <location>
        <begin position="706"/>
        <end position="729"/>
    </location>
</feature>
<feature type="compositionally biased region" description="Polar residues" evidence="1">
    <location>
        <begin position="892"/>
        <end position="914"/>
    </location>
</feature>
<feature type="compositionally biased region" description="Polar residues" evidence="1">
    <location>
        <begin position="1354"/>
        <end position="1363"/>
    </location>
</feature>
<dbReference type="SMART" id="SM00233">
    <property type="entry name" value="PH"/>
    <property type="match status" value="1"/>
</dbReference>
<evidence type="ECO:0000256" key="1">
    <source>
        <dbReference type="SAM" id="MobiDB-lite"/>
    </source>
</evidence>
<feature type="region of interest" description="Disordered" evidence="1">
    <location>
        <begin position="1457"/>
        <end position="1493"/>
    </location>
</feature>
<feature type="region of interest" description="Disordered" evidence="1">
    <location>
        <begin position="582"/>
        <end position="603"/>
    </location>
</feature>
<dbReference type="EMBL" id="JABCKV010000047">
    <property type="protein sequence ID" value="KAG5645171.1"/>
    <property type="molecule type" value="Genomic_DNA"/>
</dbReference>
<feature type="compositionally biased region" description="Polar residues" evidence="1">
    <location>
        <begin position="407"/>
        <end position="422"/>
    </location>
</feature>
<feature type="compositionally biased region" description="Pro residues" evidence="1">
    <location>
        <begin position="1986"/>
        <end position="1997"/>
    </location>
</feature>
<feature type="compositionally biased region" description="Low complexity" evidence="1">
    <location>
        <begin position="1283"/>
        <end position="1300"/>
    </location>
</feature>
<feature type="region of interest" description="Disordered" evidence="1">
    <location>
        <begin position="393"/>
        <end position="502"/>
    </location>
</feature>
<feature type="compositionally biased region" description="Low complexity" evidence="1">
    <location>
        <begin position="709"/>
        <end position="724"/>
    </location>
</feature>
<dbReference type="InterPro" id="IPR001849">
    <property type="entry name" value="PH_domain"/>
</dbReference>
<feature type="compositionally biased region" description="Polar residues" evidence="1">
    <location>
        <begin position="966"/>
        <end position="980"/>
    </location>
</feature>
<feature type="region of interest" description="Disordered" evidence="1">
    <location>
        <begin position="805"/>
        <end position="841"/>
    </location>
</feature>
<feature type="compositionally biased region" description="Polar residues" evidence="1">
    <location>
        <begin position="935"/>
        <end position="958"/>
    </location>
</feature>
<sequence>MSSNSPDPWSPQYGVATFTSFSDTQTPISPSRYSYTSRSDSQRPSSDGDDSGSAQQMRRITVSPSPSQSNSDSDAYTDDNSIDEVEATLNDLEDEFDDTEQALTEWSHGSSSGPSYTSGSRSYTGTYTGTGYTGSPSFVSLPTLTLRSAQTPPPGNVNARLSKITERTEESSRPNSGAFSASGTRPVNPTPETFRRSALLGTPSSHSRSLTDLGSDRTLPPPGRATELIAVFETSSPGGGHSRTASAPGVRPSSPFYSSAGYGYGSRPSSPIKSASSYTAMDTRPTGSTFLSPPPRPWTAMSGGVSTFRSTTPGGSYSRGTGSYIAPSYTTQPPSTFSGTGTIRTYTGTDSRTYTGTDARTYSGTETGTYSDTVTKTHTMTDTGTYTDTFTGLGTNTVTSRTPTSTIRHSQTSPRSPLTSVRNIVALWKERTPSLSKSPGKNSAPGSVTSASPPPDGDGLFGMRRRAQRANGYLQQRSSQDSDPITPTRRGDPDAASIRSVVSGHLPPGLDVADLLPYTQSNEAPLHIGLLWYLNVHDAPPYRWQRCQALLYPQLLLLSWLSPGGGRGIVALDLLNCTSVQSAPSPTHPSSRDDIGTMAARSQSVERDRQRLMDILVPFHMLYADGVERLAAESLLERQKWVNRLWEAVNRPIAMPDSSSVTRSPTGSIRTILSIDSRTSTSSTGSRSTVYVPPLRSLPSIPDFASNVSSTSSKSGGLSRRTSLVSSHHTRTVDDSVIYNQEYVYPGDPRAIQPSRTGSLLRRSGSMTDLDAEFASAVTRARGARPGLGFASLIFGGSPVTMSSGASLGRDVTITPPPSSGRGSDRAHSEVSDEQFFTASSEGTKSSYYSTQFSSELRTSAGLGTDATSYSYGTSTTGTHLKPTTISYGRTDTMSYLGDSQDSRSYTGTSPSTLSRTREVRRRPGRSSSRSYSSGHSDALSNKENLSGTYTPESGTHSIDSRSYDSRNYGSGTFTPSSGIHSLGGRDYSDSGSYTPSGSYSQSGSYTTDSSGFDSTDTLNAGETSETGYDICPSSDFTDLTGRPITSSNDSFTPSPSAPPPEILEQVSDVASEVGSEHFITASGGSSDYLTARSPSLKGSIKSFEGSESSYASFPTIPSESEYKTVDTGYSHYRTISEPSLGSEYITAEPCPTIPSEQNTPTLSSVKLSSEDDSRSVLNLPSLPPSEIPSIRSPSMFSDVLPPLPPSVSSVASLELTPSLSPPLPPLPPSLPSLSPTPSFSTPTEDSPDFATPSILSFSQPSMARSLSNSDASSSVVLLSDTISSSSSNLTPSTLALSSSPAPTEHASTPAPRLSSISSPTMSSVSSLSDLTPPFSEPPPPPSPHRWAEESDVSYESSQLAPSPSVISLAVPEGVDTSFDTSVLRPSRSGVSSVGRMTAIPETPTTLSTMIPHSPLPQLTPVPMPLHSISSSSDVRTPSALSLGSARSPLPALTPLAGLSPTMASSSDVDTPSSLDVTTPRSLSLSQSSLPTAVTPIPSLSRSVISNADVGTPSDLSLSDEARTPLARSLSNASASSFRSQASLSSSIFDSRSLFEEEIIDDIDVSTVPDLLTTPSQTEHQLDSPFSVRDNRLQTPDGSIVVTLSTPHGFAQTTRSSLRTQSSESLPTERDLSRDIDRIADDLRRYDDARGDEHQELADNVRALRSELRDLSEYLHRTPPPPPPPPPPQVQAHETPRAVENVVVRVNRMVGGSPVASMVVVGERGLGGSSLSRATSSASSIGSYLSSHHSDDDLLDSEASSSYQHSPVPWHAPMIPADSDESSSVFSDSEASQTPPYPDSSESSGRPFPPASPSPSSTSVSTVRPPATPPDLLAPINAIRDQLSDLRDGQNRMFDTLRGQPSPQIPEDAELKDRLYRIEGLLQSLIPREPEVVHDSYPEAPLSAIGSDMNMAQLNDFLRDYDRDQGIHAPVPTRQGPTLQETLDEMLSASMNIPPPDIQAPPDVVQLNFSRRARRTPSLVTIESLPPRPETEPPPQTFPSRMRNVLARTVPRAPLERPRRTAQSGAQPETSAEPMQVLADTPGAEQPPATGGVPPATGDAGLDMDMERELRRNRQERHPGTDGIYIPPAPPVSNLHPARSQTAPALGGVREQGPSWYAPRAPEDVQNLANVGTVPSRVLANPRDQETQPQPRPQTGTGSVEGRPQVIVRLPPYFDGMMEILRHNKAAQDASIAQQREMMRYMEQLNGWLQRNTVDRLDEMRGLNARVDELRRDIQGISVNVLPGASEHSPSSSSDSHGSPLGPARMPQGAPMAMPEPQHHAPNIQMPQPQHRPVIPQVVDDLPPGFVPNSQFQPNDPVIPPVIPQNFPNHLQGQPTPEGHHDPQQQQVPQPIIIHQPGTPYAPQSGYPPQTGIPMPQPGIPGPMQSIIPAAVEVEVQAEAAVEVIVDTPVVVVAGIVVAIEPEVAVEVHRVTNTGPIHIQRLRHNLSNPSSSKLRDVIGLGLDPDLHIVMTLQRHRSSTREEYPLQMYPCSP</sequence>
<feature type="region of interest" description="Disordered" evidence="1">
    <location>
        <begin position="2140"/>
        <end position="2165"/>
    </location>
</feature>
<feature type="region of interest" description="Disordered" evidence="1">
    <location>
        <begin position="1741"/>
        <end position="1833"/>
    </location>
</feature>
<feature type="compositionally biased region" description="Low complexity" evidence="1">
    <location>
        <begin position="1315"/>
        <end position="1329"/>
    </location>
</feature>
<feature type="domain" description="PH" evidence="2">
    <location>
        <begin position="525"/>
        <end position="652"/>
    </location>
</feature>
<feature type="compositionally biased region" description="Low complexity" evidence="1">
    <location>
        <begin position="2243"/>
        <end position="2263"/>
    </location>
</feature>
<proteinExistence type="predicted"/>
<feature type="region of interest" description="Disordered" evidence="1">
    <location>
        <begin position="2242"/>
        <end position="2290"/>
    </location>
</feature>
<feature type="compositionally biased region" description="Polar residues" evidence="1">
    <location>
        <begin position="1428"/>
        <end position="1442"/>
    </location>
</feature>
<feature type="compositionally biased region" description="Pro residues" evidence="1">
    <location>
        <begin position="1220"/>
        <end position="1231"/>
    </location>
</feature>
<feature type="compositionally biased region" description="Polar residues" evidence="1">
    <location>
        <begin position="433"/>
        <end position="451"/>
    </location>
</feature>
<feature type="compositionally biased region" description="Pro residues" evidence="1">
    <location>
        <begin position="1335"/>
        <end position="1344"/>
    </location>
</feature>
<feature type="compositionally biased region" description="Low complexity" evidence="1">
    <location>
        <begin position="266"/>
        <end position="277"/>
    </location>
</feature>
<feature type="compositionally biased region" description="Low complexity" evidence="1">
    <location>
        <begin position="1232"/>
        <end position="1245"/>
    </location>
</feature>
<feature type="compositionally biased region" description="Low complexity" evidence="1">
    <location>
        <begin position="1612"/>
        <end position="1626"/>
    </location>
</feature>
<feature type="compositionally biased region" description="Polar residues" evidence="1">
    <location>
        <begin position="1044"/>
        <end position="1055"/>
    </location>
</feature>
<dbReference type="SUPFAM" id="SSF50729">
    <property type="entry name" value="PH domain-like"/>
    <property type="match status" value="1"/>
</dbReference>
<feature type="compositionally biased region" description="Pro residues" evidence="1">
    <location>
        <begin position="1678"/>
        <end position="1689"/>
    </location>
</feature>
<feature type="compositionally biased region" description="Basic and acidic residues" evidence="1">
    <location>
        <begin position="163"/>
        <end position="172"/>
    </location>
</feature>
<comment type="caution">
    <text evidence="3">The sequence shown here is derived from an EMBL/GenBank/DDBJ whole genome shotgun (WGS) entry which is preliminary data.</text>
</comment>
<feature type="region of interest" description="Disordered" evidence="1">
    <location>
        <begin position="263"/>
        <end position="297"/>
    </location>
</feature>
<feature type="compositionally biased region" description="Polar residues" evidence="1">
    <location>
        <begin position="1462"/>
        <end position="1481"/>
    </location>
</feature>
<dbReference type="Proteomes" id="UP000775547">
    <property type="component" value="Unassembled WGS sequence"/>
</dbReference>
<feature type="region of interest" description="Disordered" evidence="1">
    <location>
        <begin position="1428"/>
        <end position="1447"/>
    </location>
</feature>
<feature type="compositionally biased region" description="Low complexity" evidence="1">
    <location>
        <begin position="109"/>
        <end position="137"/>
    </location>
</feature>
<feature type="compositionally biased region" description="Polar residues" evidence="1">
    <location>
        <begin position="1155"/>
        <end position="1168"/>
    </location>
</feature>
<feature type="compositionally biased region" description="Polar residues" evidence="1">
    <location>
        <begin position="2021"/>
        <end position="2030"/>
    </location>
</feature>
<feature type="region of interest" description="Disordered" evidence="1">
    <location>
        <begin position="1674"/>
        <end position="1694"/>
    </location>
</feature>
<evidence type="ECO:0000313" key="4">
    <source>
        <dbReference type="Proteomes" id="UP000775547"/>
    </source>
</evidence>